<reference evidence="2 3" key="1">
    <citation type="submission" date="2014-04" db="EMBL/GenBank/DDBJ databases">
        <authorList>
            <consortium name="DOE Joint Genome Institute"/>
            <person name="Kuo A."/>
            <person name="Girlanda M."/>
            <person name="Perotto S."/>
            <person name="Kohler A."/>
            <person name="Nagy L.G."/>
            <person name="Floudas D."/>
            <person name="Copeland A."/>
            <person name="Barry K.W."/>
            <person name="Cichocki N."/>
            <person name="Veneault-Fourrey C."/>
            <person name="LaButti K."/>
            <person name="Lindquist E.A."/>
            <person name="Lipzen A."/>
            <person name="Lundell T."/>
            <person name="Morin E."/>
            <person name="Murat C."/>
            <person name="Sun H."/>
            <person name="Tunlid A."/>
            <person name="Henrissat B."/>
            <person name="Grigoriev I.V."/>
            <person name="Hibbett D.S."/>
            <person name="Martin F."/>
            <person name="Nordberg H.P."/>
            <person name="Cantor M.N."/>
            <person name="Hua S.X."/>
        </authorList>
    </citation>
    <scope>NUCLEOTIDE SEQUENCE [LARGE SCALE GENOMIC DNA]</scope>
    <source>
        <strain evidence="2 3">MUT 4182</strain>
    </source>
</reference>
<proteinExistence type="predicted"/>
<feature type="compositionally biased region" description="Basic and acidic residues" evidence="1">
    <location>
        <begin position="88"/>
        <end position="103"/>
    </location>
</feature>
<reference evidence="3" key="2">
    <citation type="submission" date="2015-01" db="EMBL/GenBank/DDBJ databases">
        <title>Evolutionary Origins and Diversification of the Mycorrhizal Mutualists.</title>
        <authorList>
            <consortium name="DOE Joint Genome Institute"/>
            <consortium name="Mycorrhizal Genomics Consortium"/>
            <person name="Kohler A."/>
            <person name="Kuo A."/>
            <person name="Nagy L.G."/>
            <person name="Floudas D."/>
            <person name="Copeland A."/>
            <person name="Barry K.W."/>
            <person name="Cichocki N."/>
            <person name="Veneault-Fourrey C."/>
            <person name="LaButti K."/>
            <person name="Lindquist E.A."/>
            <person name="Lipzen A."/>
            <person name="Lundell T."/>
            <person name="Morin E."/>
            <person name="Murat C."/>
            <person name="Riley R."/>
            <person name="Ohm R."/>
            <person name="Sun H."/>
            <person name="Tunlid A."/>
            <person name="Henrissat B."/>
            <person name="Grigoriev I.V."/>
            <person name="Hibbett D.S."/>
            <person name="Martin F."/>
        </authorList>
    </citation>
    <scope>NUCLEOTIDE SEQUENCE [LARGE SCALE GENOMIC DNA]</scope>
    <source>
        <strain evidence="3">MUT 4182</strain>
    </source>
</reference>
<sequence>MRASRVGDVNGGSDDGGWSFDDTPPHPLDEVPPPLRISFPAFCDPFPRHSLAPLFRPSSPMETSSSPPDSLFGSVGCCSTRLAGEHLGRDEEGCRSRGTRDGDFTWDGGDFSRRFSGTGDGEQDATC</sequence>
<feature type="region of interest" description="Disordered" evidence="1">
    <location>
        <begin position="1"/>
        <end position="33"/>
    </location>
</feature>
<dbReference type="EMBL" id="KN823116">
    <property type="protein sequence ID" value="KIO22193.1"/>
    <property type="molecule type" value="Genomic_DNA"/>
</dbReference>
<accession>A0A0C3KLA0</accession>
<gene>
    <name evidence="2" type="ORF">M407DRAFT_245244</name>
</gene>
<protein>
    <submittedName>
        <fullName evidence="2">Uncharacterized protein</fullName>
    </submittedName>
</protein>
<evidence type="ECO:0000313" key="2">
    <source>
        <dbReference type="EMBL" id="KIO22193.1"/>
    </source>
</evidence>
<dbReference type="HOGENOM" id="CLU_1972091_0_0_1"/>
<name>A0A0C3KLA0_9AGAM</name>
<dbReference type="AlphaFoldDB" id="A0A0C3KLA0"/>
<dbReference type="Proteomes" id="UP000054248">
    <property type="component" value="Unassembled WGS sequence"/>
</dbReference>
<organism evidence="2 3">
    <name type="scientific">Tulasnella calospora MUT 4182</name>
    <dbReference type="NCBI Taxonomy" id="1051891"/>
    <lineage>
        <taxon>Eukaryota</taxon>
        <taxon>Fungi</taxon>
        <taxon>Dikarya</taxon>
        <taxon>Basidiomycota</taxon>
        <taxon>Agaricomycotina</taxon>
        <taxon>Agaricomycetes</taxon>
        <taxon>Cantharellales</taxon>
        <taxon>Tulasnellaceae</taxon>
        <taxon>Tulasnella</taxon>
    </lineage>
</organism>
<feature type="region of interest" description="Disordered" evidence="1">
    <location>
        <begin position="88"/>
        <end position="127"/>
    </location>
</feature>
<evidence type="ECO:0000313" key="3">
    <source>
        <dbReference type="Proteomes" id="UP000054248"/>
    </source>
</evidence>
<keyword evidence="3" id="KW-1185">Reference proteome</keyword>
<evidence type="ECO:0000256" key="1">
    <source>
        <dbReference type="SAM" id="MobiDB-lite"/>
    </source>
</evidence>